<dbReference type="AlphaFoldDB" id="A0A369ARX5"/>
<proteinExistence type="predicted"/>
<dbReference type="Gene3D" id="1.10.260.40">
    <property type="entry name" value="lambda repressor-like DNA-binding domains"/>
    <property type="match status" value="1"/>
</dbReference>
<accession>A0A369ARX5</accession>
<sequence>MSSSLHESRYQRLRSLLRAARRNAGLTQAQLARRLQLGQSFVSKVERGQSYVDVVLLVDWCDACGTSAADIVNALKNEKNDRWPTTA</sequence>
<gene>
    <name evidence="2" type="ORF">DFR45_101302</name>
</gene>
<evidence type="ECO:0000313" key="2">
    <source>
        <dbReference type="EMBL" id="RCX11773.1"/>
    </source>
</evidence>
<reference evidence="2 3" key="1">
    <citation type="submission" date="2018-07" db="EMBL/GenBank/DDBJ databases">
        <title>Genomic Encyclopedia of Type Strains, Phase IV (KMG-IV): sequencing the most valuable type-strain genomes for metagenomic binning, comparative biology and taxonomic classification.</title>
        <authorList>
            <person name="Goeker M."/>
        </authorList>
    </citation>
    <scope>NUCLEOTIDE SEQUENCE [LARGE SCALE GENOMIC DNA]</scope>
    <source>
        <strain evidence="2 3">DSM 100911</strain>
    </source>
</reference>
<evidence type="ECO:0000313" key="3">
    <source>
        <dbReference type="Proteomes" id="UP000252174"/>
    </source>
</evidence>
<dbReference type="SMART" id="SM00530">
    <property type="entry name" value="HTH_XRE"/>
    <property type="match status" value="1"/>
</dbReference>
<comment type="caution">
    <text evidence="2">The sequence shown here is derived from an EMBL/GenBank/DDBJ whole genome shotgun (WGS) entry which is preliminary data.</text>
</comment>
<evidence type="ECO:0000259" key="1">
    <source>
        <dbReference type="PROSITE" id="PS50943"/>
    </source>
</evidence>
<name>A0A369ARX5_9BURK</name>
<dbReference type="EMBL" id="QPJU01000001">
    <property type="protein sequence ID" value="RCX11773.1"/>
    <property type="molecule type" value="Genomic_DNA"/>
</dbReference>
<dbReference type="PROSITE" id="PS50943">
    <property type="entry name" value="HTH_CROC1"/>
    <property type="match status" value="1"/>
</dbReference>
<dbReference type="SUPFAM" id="SSF47413">
    <property type="entry name" value="lambda repressor-like DNA-binding domains"/>
    <property type="match status" value="1"/>
</dbReference>
<dbReference type="CDD" id="cd00093">
    <property type="entry name" value="HTH_XRE"/>
    <property type="match status" value="1"/>
</dbReference>
<organism evidence="2 3">
    <name type="scientific">Extensimonas vulgaris</name>
    <dbReference type="NCBI Taxonomy" id="1031594"/>
    <lineage>
        <taxon>Bacteria</taxon>
        <taxon>Pseudomonadati</taxon>
        <taxon>Pseudomonadota</taxon>
        <taxon>Betaproteobacteria</taxon>
        <taxon>Burkholderiales</taxon>
        <taxon>Comamonadaceae</taxon>
        <taxon>Extensimonas</taxon>
    </lineage>
</organism>
<feature type="domain" description="HTH cro/C1-type" evidence="1">
    <location>
        <begin position="17"/>
        <end position="71"/>
    </location>
</feature>
<dbReference type="InterPro" id="IPR010982">
    <property type="entry name" value="Lambda_DNA-bd_dom_sf"/>
</dbReference>
<protein>
    <submittedName>
        <fullName evidence="2">Helix-turn-helix protein</fullName>
    </submittedName>
</protein>
<dbReference type="RefSeq" id="WP_114481926.1">
    <property type="nucleotide sequence ID" value="NZ_QPJU01000001.1"/>
</dbReference>
<dbReference type="OrthoDB" id="9803379at2"/>
<dbReference type="Pfam" id="PF13560">
    <property type="entry name" value="HTH_31"/>
    <property type="match status" value="1"/>
</dbReference>
<dbReference type="GO" id="GO:0003677">
    <property type="term" value="F:DNA binding"/>
    <property type="evidence" value="ECO:0007669"/>
    <property type="project" value="InterPro"/>
</dbReference>
<keyword evidence="3" id="KW-1185">Reference proteome</keyword>
<dbReference type="InterPro" id="IPR001387">
    <property type="entry name" value="Cro/C1-type_HTH"/>
</dbReference>
<dbReference type="Proteomes" id="UP000252174">
    <property type="component" value="Unassembled WGS sequence"/>
</dbReference>